<evidence type="ECO:0000256" key="1">
    <source>
        <dbReference type="SAM" id="Phobius"/>
    </source>
</evidence>
<evidence type="ECO:0000313" key="2">
    <source>
        <dbReference type="EMBL" id="HHE55879.1"/>
    </source>
</evidence>
<dbReference type="AlphaFoldDB" id="A0A7V5H4U6"/>
<accession>A0A7V5H4U6</accession>
<gene>
    <name evidence="2" type="ORF">ENL21_08860</name>
</gene>
<keyword evidence="1" id="KW-0812">Transmembrane</keyword>
<comment type="caution">
    <text evidence="2">The sequence shown here is derived from an EMBL/GenBank/DDBJ whole genome shotgun (WGS) entry which is preliminary data.</text>
</comment>
<organism evidence="2">
    <name type="scientific">Caldithrix abyssi</name>
    <dbReference type="NCBI Taxonomy" id="187145"/>
    <lineage>
        <taxon>Bacteria</taxon>
        <taxon>Pseudomonadati</taxon>
        <taxon>Calditrichota</taxon>
        <taxon>Calditrichia</taxon>
        <taxon>Calditrichales</taxon>
        <taxon>Calditrichaceae</taxon>
        <taxon>Caldithrix</taxon>
    </lineage>
</organism>
<dbReference type="EMBL" id="DRTD01000660">
    <property type="protein sequence ID" value="HHE55879.1"/>
    <property type="molecule type" value="Genomic_DNA"/>
</dbReference>
<proteinExistence type="predicted"/>
<keyword evidence="1" id="KW-0472">Membrane</keyword>
<dbReference type="Proteomes" id="UP000886111">
    <property type="component" value="Unassembled WGS sequence"/>
</dbReference>
<reference evidence="2" key="1">
    <citation type="journal article" date="2020" name="mSystems">
        <title>Genome- and Community-Level Interaction Insights into Carbon Utilization and Element Cycling Functions of Hydrothermarchaeota in Hydrothermal Sediment.</title>
        <authorList>
            <person name="Zhou Z."/>
            <person name="Liu Y."/>
            <person name="Xu W."/>
            <person name="Pan J."/>
            <person name="Luo Z.H."/>
            <person name="Li M."/>
        </authorList>
    </citation>
    <scope>NUCLEOTIDE SEQUENCE [LARGE SCALE GENOMIC DNA]</scope>
    <source>
        <strain evidence="2">HyVt-76</strain>
    </source>
</reference>
<protein>
    <submittedName>
        <fullName evidence="2">Uncharacterized protein</fullName>
    </submittedName>
</protein>
<sequence length="157" mass="17732">MAKKKSEGFSPTLFPFLSILTCTAGVLSFIIISISVVSLLAPSIMVKSRDNNVVSSKKPTYVECHQDSLILVATQQKIAYAQIDAPGSAYDHFLQRIKEKADSVYVVFAIYPGGERTFRRAYRLINQLNQQLMARKSKIDVGYEPFNKSWHLQVKRD</sequence>
<keyword evidence="1" id="KW-1133">Transmembrane helix</keyword>
<name>A0A7V5H4U6_CALAY</name>
<feature type="transmembrane region" description="Helical" evidence="1">
    <location>
        <begin position="12"/>
        <end position="41"/>
    </location>
</feature>